<reference evidence="3" key="1">
    <citation type="journal article" date="2019" name="Int. J. Syst. Evol. Microbiol.">
        <title>The Global Catalogue of Microorganisms (GCM) 10K type strain sequencing project: providing services to taxonomists for standard genome sequencing and annotation.</title>
        <authorList>
            <consortium name="The Broad Institute Genomics Platform"/>
            <consortium name="The Broad Institute Genome Sequencing Center for Infectious Disease"/>
            <person name="Wu L."/>
            <person name="Ma J."/>
        </authorList>
    </citation>
    <scope>NUCLEOTIDE SEQUENCE [LARGE SCALE GENOMIC DNA]</scope>
    <source>
        <strain evidence="3">CCUG 60523</strain>
    </source>
</reference>
<evidence type="ECO:0000256" key="1">
    <source>
        <dbReference type="SAM" id="Phobius"/>
    </source>
</evidence>
<accession>A0ABV8AT38</accession>
<dbReference type="EMBL" id="JBHRZS010000007">
    <property type="protein sequence ID" value="MFC3880765.1"/>
    <property type="molecule type" value="Genomic_DNA"/>
</dbReference>
<keyword evidence="1" id="KW-0472">Membrane</keyword>
<sequence>MPVDLVLDLKFLYSPEVLYNSLSQMGEQGRDNYFKGILFLDMPYLLVYGILFCKILKNLWSGTHLYYLTLGIASVDFVENVFMMYHIRSFPAVSRELAFMTSGLTSMKWLLVMILFTLIITGLLRKIFWVAEKKEQVH</sequence>
<feature type="transmembrane region" description="Helical" evidence="1">
    <location>
        <begin position="107"/>
        <end position="124"/>
    </location>
</feature>
<feature type="transmembrane region" description="Helical" evidence="1">
    <location>
        <begin position="65"/>
        <end position="87"/>
    </location>
</feature>
<keyword evidence="3" id="KW-1185">Reference proteome</keyword>
<protein>
    <submittedName>
        <fullName evidence="2">Uncharacterized protein</fullName>
    </submittedName>
</protein>
<gene>
    <name evidence="2" type="ORF">ACFOSV_11275</name>
</gene>
<keyword evidence="1" id="KW-0812">Transmembrane</keyword>
<evidence type="ECO:0000313" key="2">
    <source>
        <dbReference type="EMBL" id="MFC3880765.1"/>
    </source>
</evidence>
<name>A0ABV8AT38_9BACT</name>
<organism evidence="2 3">
    <name type="scientific">Algoriphagus namhaensis</name>
    <dbReference type="NCBI Taxonomy" id="915353"/>
    <lineage>
        <taxon>Bacteria</taxon>
        <taxon>Pseudomonadati</taxon>
        <taxon>Bacteroidota</taxon>
        <taxon>Cytophagia</taxon>
        <taxon>Cytophagales</taxon>
        <taxon>Cyclobacteriaceae</taxon>
        <taxon>Algoriphagus</taxon>
    </lineage>
</organism>
<dbReference type="RefSeq" id="WP_377906117.1">
    <property type="nucleotide sequence ID" value="NZ_JBHRZS010000007.1"/>
</dbReference>
<comment type="caution">
    <text evidence="2">The sequence shown here is derived from an EMBL/GenBank/DDBJ whole genome shotgun (WGS) entry which is preliminary data.</text>
</comment>
<keyword evidence="1" id="KW-1133">Transmembrane helix</keyword>
<feature type="transmembrane region" description="Helical" evidence="1">
    <location>
        <begin position="33"/>
        <end position="53"/>
    </location>
</feature>
<dbReference type="Proteomes" id="UP001595805">
    <property type="component" value="Unassembled WGS sequence"/>
</dbReference>
<proteinExistence type="predicted"/>
<evidence type="ECO:0000313" key="3">
    <source>
        <dbReference type="Proteomes" id="UP001595805"/>
    </source>
</evidence>